<dbReference type="Pfam" id="PF12697">
    <property type="entry name" value="Abhydrolase_6"/>
    <property type="match status" value="1"/>
</dbReference>
<dbReference type="InterPro" id="IPR000073">
    <property type="entry name" value="AB_hydrolase_1"/>
</dbReference>
<dbReference type="InterPro" id="IPR029058">
    <property type="entry name" value="AB_hydrolase_fold"/>
</dbReference>
<reference evidence="2 3" key="1">
    <citation type="submission" date="2019-11" db="EMBL/GenBank/DDBJ databases">
        <title>Pedobacter sp. HMF7647 Genome sequencing and assembly.</title>
        <authorList>
            <person name="Kang H."/>
            <person name="Kim H."/>
            <person name="Joh K."/>
        </authorList>
    </citation>
    <scope>NUCLEOTIDE SEQUENCE [LARGE SCALE GENOMIC DNA]</scope>
    <source>
        <strain evidence="2 3">HMF7647</strain>
    </source>
</reference>
<evidence type="ECO:0000259" key="1">
    <source>
        <dbReference type="Pfam" id="PF12697"/>
    </source>
</evidence>
<protein>
    <submittedName>
        <fullName evidence="2">Alpha/beta fold hydrolase</fullName>
    </submittedName>
</protein>
<dbReference type="Gene3D" id="3.40.50.1820">
    <property type="entry name" value="alpha/beta hydrolase"/>
    <property type="match status" value="1"/>
</dbReference>
<dbReference type="Proteomes" id="UP000466586">
    <property type="component" value="Unassembled WGS sequence"/>
</dbReference>
<sequence length="268" mass="29734">MVQNKVQVNGKTLAIRMNGTGEKAIFFIHGGSMSSKTWLAQLSDHELSANYQLIAIDLPGHGNSQWFHEPDEYTLKKLGNLIRQLIELVKPGEFILAGLSYGTNVIGEILPPLNNCKGLVLTSPCIINNQLPPEVVITPGPFGHLIIAANPPENELRDYINYATSNKDVAERTYKSYRNTDPAFRQAIGNVTASAGWSDELNNIENWNVPVCVVFGTDEKLVKTNYLDTFSPLWNGKVYRIVHSAHIINEENPAVFNQLLIDFAAAVF</sequence>
<comment type="caution">
    <text evidence="2">The sequence shown here is derived from an EMBL/GenBank/DDBJ whole genome shotgun (WGS) entry which is preliminary data.</text>
</comment>
<dbReference type="GO" id="GO:0016787">
    <property type="term" value="F:hydrolase activity"/>
    <property type="evidence" value="ECO:0007669"/>
    <property type="project" value="UniProtKB-KW"/>
</dbReference>
<keyword evidence="3" id="KW-1185">Reference proteome</keyword>
<dbReference type="InterPro" id="IPR050266">
    <property type="entry name" value="AB_hydrolase_sf"/>
</dbReference>
<dbReference type="AlphaFoldDB" id="A0A7K1YDL3"/>
<dbReference type="PANTHER" id="PTHR43798">
    <property type="entry name" value="MONOACYLGLYCEROL LIPASE"/>
    <property type="match status" value="1"/>
</dbReference>
<keyword evidence="2" id="KW-0378">Hydrolase</keyword>
<organism evidence="2 3">
    <name type="scientific">Hufsiella arboris</name>
    <dbReference type="NCBI Taxonomy" id="2695275"/>
    <lineage>
        <taxon>Bacteria</taxon>
        <taxon>Pseudomonadati</taxon>
        <taxon>Bacteroidota</taxon>
        <taxon>Sphingobacteriia</taxon>
        <taxon>Sphingobacteriales</taxon>
        <taxon>Sphingobacteriaceae</taxon>
        <taxon>Hufsiella</taxon>
    </lineage>
</organism>
<dbReference type="SUPFAM" id="SSF53474">
    <property type="entry name" value="alpha/beta-Hydrolases"/>
    <property type="match status" value="1"/>
</dbReference>
<proteinExistence type="predicted"/>
<evidence type="ECO:0000313" key="2">
    <source>
        <dbReference type="EMBL" id="MXV52451.1"/>
    </source>
</evidence>
<name>A0A7K1YDL3_9SPHI</name>
<dbReference type="RefSeq" id="WP_160845633.1">
    <property type="nucleotide sequence ID" value="NZ_WVHT01000008.1"/>
</dbReference>
<feature type="domain" description="AB hydrolase-1" evidence="1">
    <location>
        <begin position="25"/>
        <end position="258"/>
    </location>
</feature>
<accession>A0A7K1YDL3</accession>
<gene>
    <name evidence="2" type="ORF">GS399_15860</name>
</gene>
<dbReference type="EMBL" id="WVHT01000008">
    <property type="protein sequence ID" value="MXV52451.1"/>
    <property type="molecule type" value="Genomic_DNA"/>
</dbReference>
<evidence type="ECO:0000313" key="3">
    <source>
        <dbReference type="Proteomes" id="UP000466586"/>
    </source>
</evidence>
<dbReference type="GO" id="GO:0016020">
    <property type="term" value="C:membrane"/>
    <property type="evidence" value="ECO:0007669"/>
    <property type="project" value="TreeGrafter"/>
</dbReference>
<dbReference type="PANTHER" id="PTHR43798:SF33">
    <property type="entry name" value="HYDROLASE, PUTATIVE (AFU_ORTHOLOGUE AFUA_2G14860)-RELATED"/>
    <property type="match status" value="1"/>
</dbReference>